<evidence type="ECO:0000313" key="2">
    <source>
        <dbReference type="EnsemblPlants" id="TuG1812G0600004162.01.T01.cds430684"/>
    </source>
</evidence>
<feature type="region of interest" description="Disordered" evidence="1">
    <location>
        <begin position="29"/>
        <end position="75"/>
    </location>
</feature>
<organism evidence="2 3">
    <name type="scientific">Triticum urartu</name>
    <name type="common">Red wild einkorn</name>
    <name type="synonym">Crithodium urartu</name>
    <dbReference type="NCBI Taxonomy" id="4572"/>
    <lineage>
        <taxon>Eukaryota</taxon>
        <taxon>Viridiplantae</taxon>
        <taxon>Streptophyta</taxon>
        <taxon>Embryophyta</taxon>
        <taxon>Tracheophyta</taxon>
        <taxon>Spermatophyta</taxon>
        <taxon>Magnoliopsida</taxon>
        <taxon>Liliopsida</taxon>
        <taxon>Poales</taxon>
        <taxon>Poaceae</taxon>
        <taxon>BOP clade</taxon>
        <taxon>Pooideae</taxon>
        <taxon>Triticodae</taxon>
        <taxon>Triticeae</taxon>
        <taxon>Triticinae</taxon>
        <taxon>Triticum</taxon>
    </lineage>
</organism>
<feature type="compositionally biased region" description="Low complexity" evidence="1">
    <location>
        <begin position="64"/>
        <end position="75"/>
    </location>
</feature>
<dbReference type="Proteomes" id="UP000015106">
    <property type="component" value="Chromosome 6"/>
</dbReference>
<sequence>AAPTFYSLHDPLPSHLAEPRYSRILPIHTRTRPNHPAAAAAGHRDGGGNHQPILRSQRRRVPRTDAAPTARVTRRASVVAAGAVNAALGAGAVGAGWAATFDWVVSNCPGIGDDETVRQQT</sequence>
<accession>A0A8R7UVK2</accession>
<reference evidence="2" key="3">
    <citation type="submission" date="2022-06" db="UniProtKB">
        <authorList>
            <consortium name="EnsemblPlants"/>
        </authorList>
    </citation>
    <scope>IDENTIFICATION</scope>
</reference>
<evidence type="ECO:0000313" key="3">
    <source>
        <dbReference type="Proteomes" id="UP000015106"/>
    </source>
</evidence>
<reference evidence="2" key="2">
    <citation type="submission" date="2018-03" db="EMBL/GenBank/DDBJ databases">
        <title>The Triticum urartu genome reveals the dynamic nature of wheat genome evolution.</title>
        <authorList>
            <person name="Ling H."/>
            <person name="Ma B."/>
            <person name="Shi X."/>
            <person name="Liu H."/>
            <person name="Dong L."/>
            <person name="Sun H."/>
            <person name="Cao Y."/>
            <person name="Gao Q."/>
            <person name="Zheng S."/>
            <person name="Li Y."/>
            <person name="Yu Y."/>
            <person name="Du H."/>
            <person name="Qi M."/>
            <person name="Li Y."/>
            <person name="Yu H."/>
            <person name="Cui Y."/>
            <person name="Wang N."/>
            <person name="Chen C."/>
            <person name="Wu H."/>
            <person name="Zhao Y."/>
            <person name="Zhang J."/>
            <person name="Li Y."/>
            <person name="Zhou W."/>
            <person name="Zhang B."/>
            <person name="Hu W."/>
            <person name="Eijk M."/>
            <person name="Tang J."/>
            <person name="Witsenboer H."/>
            <person name="Zhao S."/>
            <person name="Li Z."/>
            <person name="Zhang A."/>
            <person name="Wang D."/>
            <person name="Liang C."/>
        </authorList>
    </citation>
    <scope>NUCLEOTIDE SEQUENCE [LARGE SCALE GENOMIC DNA]</scope>
    <source>
        <strain evidence="2">cv. G1812</strain>
    </source>
</reference>
<protein>
    <submittedName>
        <fullName evidence="2">Uncharacterized protein</fullName>
    </submittedName>
</protein>
<dbReference type="EnsemblPlants" id="TuG1812G0600004162.01.T01">
    <property type="protein sequence ID" value="TuG1812G0600004162.01.T01.cds430684"/>
    <property type="gene ID" value="TuG1812G0600004162.01"/>
</dbReference>
<evidence type="ECO:0000256" key="1">
    <source>
        <dbReference type="SAM" id="MobiDB-lite"/>
    </source>
</evidence>
<dbReference type="AlphaFoldDB" id="A0A8R7UVK2"/>
<reference evidence="3" key="1">
    <citation type="journal article" date="2013" name="Nature">
        <title>Draft genome of the wheat A-genome progenitor Triticum urartu.</title>
        <authorList>
            <person name="Ling H.Q."/>
            <person name="Zhao S."/>
            <person name="Liu D."/>
            <person name="Wang J."/>
            <person name="Sun H."/>
            <person name="Zhang C."/>
            <person name="Fan H."/>
            <person name="Li D."/>
            <person name="Dong L."/>
            <person name="Tao Y."/>
            <person name="Gao C."/>
            <person name="Wu H."/>
            <person name="Li Y."/>
            <person name="Cui Y."/>
            <person name="Guo X."/>
            <person name="Zheng S."/>
            <person name="Wang B."/>
            <person name="Yu K."/>
            <person name="Liang Q."/>
            <person name="Yang W."/>
            <person name="Lou X."/>
            <person name="Chen J."/>
            <person name="Feng M."/>
            <person name="Jian J."/>
            <person name="Zhang X."/>
            <person name="Luo G."/>
            <person name="Jiang Y."/>
            <person name="Liu J."/>
            <person name="Wang Z."/>
            <person name="Sha Y."/>
            <person name="Zhang B."/>
            <person name="Wu H."/>
            <person name="Tang D."/>
            <person name="Shen Q."/>
            <person name="Xue P."/>
            <person name="Zou S."/>
            <person name="Wang X."/>
            <person name="Liu X."/>
            <person name="Wang F."/>
            <person name="Yang Y."/>
            <person name="An X."/>
            <person name="Dong Z."/>
            <person name="Zhang K."/>
            <person name="Zhang X."/>
            <person name="Luo M.C."/>
            <person name="Dvorak J."/>
            <person name="Tong Y."/>
            <person name="Wang J."/>
            <person name="Yang H."/>
            <person name="Li Z."/>
            <person name="Wang D."/>
            <person name="Zhang A."/>
            <person name="Wang J."/>
        </authorList>
    </citation>
    <scope>NUCLEOTIDE SEQUENCE</scope>
    <source>
        <strain evidence="3">cv. G1812</strain>
    </source>
</reference>
<keyword evidence="3" id="KW-1185">Reference proteome</keyword>
<proteinExistence type="predicted"/>
<dbReference type="Gramene" id="TuG1812G0600004162.01.T01">
    <property type="protein sequence ID" value="TuG1812G0600004162.01.T01.cds430684"/>
    <property type="gene ID" value="TuG1812G0600004162.01"/>
</dbReference>
<name>A0A8R7UVK2_TRIUA</name>